<reference evidence="4" key="1">
    <citation type="journal article" date="2017" name="Int J Environ Stud">
        <title>Does the Miocene-Pliocene relict legume Oxytropis triphylla form nitrogen-fixing nodules with a combination of bacterial strains?</title>
        <authorList>
            <person name="Safronova V."/>
            <person name="Belimov A."/>
            <person name="Sazanova A."/>
            <person name="Kuznetsova I."/>
            <person name="Popova J."/>
            <person name="Andronov E."/>
            <person name="Verkhozina A."/>
            <person name="Tikhonovich I."/>
        </authorList>
    </citation>
    <scope>NUCLEOTIDE SEQUENCE [LARGE SCALE GENOMIC DNA]</scope>
    <source>
        <strain evidence="4">Tri-38</strain>
    </source>
</reference>
<gene>
    <name evidence="3" type="ORF">B5P45_15465</name>
</gene>
<evidence type="ECO:0000256" key="2">
    <source>
        <dbReference type="HAMAP-Rule" id="MF_00634"/>
    </source>
</evidence>
<dbReference type="HAMAP" id="MF_00634">
    <property type="entry name" value="UPF0235"/>
    <property type="match status" value="1"/>
</dbReference>
<comment type="similarity">
    <text evidence="1 2">Belongs to the UPF0235 family.</text>
</comment>
<dbReference type="GO" id="GO:0005737">
    <property type="term" value="C:cytoplasm"/>
    <property type="evidence" value="ECO:0007669"/>
    <property type="project" value="TreeGrafter"/>
</dbReference>
<evidence type="ECO:0000256" key="1">
    <source>
        <dbReference type="ARBA" id="ARBA00010364"/>
    </source>
</evidence>
<evidence type="ECO:0000313" key="4">
    <source>
        <dbReference type="Proteomes" id="UP000232163"/>
    </source>
</evidence>
<protein>
    <recommendedName>
        <fullName evidence="2">UPF0235 protein B5P45_15465</fullName>
    </recommendedName>
</protein>
<dbReference type="NCBIfam" id="TIGR00251">
    <property type="entry name" value="DUF167 family protein"/>
    <property type="match status" value="1"/>
</dbReference>
<dbReference type="Pfam" id="PF02594">
    <property type="entry name" value="DUF167"/>
    <property type="match status" value="1"/>
</dbReference>
<dbReference type="EMBL" id="MZMT01000035">
    <property type="protein sequence ID" value="PIO43970.1"/>
    <property type="molecule type" value="Genomic_DNA"/>
</dbReference>
<dbReference type="InterPro" id="IPR036591">
    <property type="entry name" value="YggU-like_sf"/>
</dbReference>
<dbReference type="SUPFAM" id="SSF69786">
    <property type="entry name" value="YggU-like"/>
    <property type="match status" value="1"/>
</dbReference>
<dbReference type="NCBIfam" id="NF002348">
    <property type="entry name" value="PRK01310.1"/>
    <property type="match status" value="1"/>
</dbReference>
<dbReference type="Gene3D" id="3.30.1200.10">
    <property type="entry name" value="YggU-like"/>
    <property type="match status" value="1"/>
</dbReference>
<evidence type="ECO:0000313" key="3">
    <source>
        <dbReference type="EMBL" id="PIO43970.1"/>
    </source>
</evidence>
<name>A0A2N9VWV2_9HYPH</name>
<comment type="caution">
    <text evidence="3">The sequence shown here is derived from an EMBL/GenBank/DDBJ whole genome shotgun (WGS) entry which is preliminary data.</text>
</comment>
<keyword evidence="4" id="KW-1185">Reference proteome</keyword>
<dbReference type="AlphaFoldDB" id="A0A2N9VWV2"/>
<dbReference type="InterPro" id="IPR003746">
    <property type="entry name" value="DUF167"/>
</dbReference>
<dbReference type="SMART" id="SM01152">
    <property type="entry name" value="DUF167"/>
    <property type="match status" value="1"/>
</dbReference>
<dbReference type="Proteomes" id="UP000232163">
    <property type="component" value="Unassembled WGS sequence"/>
</dbReference>
<accession>A0A2N9VWV2</accession>
<organism evidence="3 4">
    <name type="scientific">Phyllobacterium zundukense</name>
    <dbReference type="NCBI Taxonomy" id="1867719"/>
    <lineage>
        <taxon>Bacteria</taxon>
        <taxon>Pseudomonadati</taxon>
        <taxon>Pseudomonadota</taxon>
        <taxon>Alphaproteobacteria</taxon>
        <taxon>Hyphomicrobiales</taxon>
        <taxon>Phyllobacteriaceae</taxon>
        <taxon>Phyllobacterium</taxon>
    </lineage>
</organism>
<dbReference type="PANTHER" id="PTHR13420:SF7">
    <property type="entry name" value="UPF0235 PROTEIN C15ORF40"/>
    <property type="match status" value="1"/>
</dbReference>
<proteinExistence type="inferred from homology"/>
<sequence length="110" mass="11749">MIGPGALYFRKERDSIMLFVRLTPKSAKDAIDGVEATGDGRAYMKARVRAVPEDGKANAALEKLLAKWLGLAPRNVSVASGTTSRLKQVRISGDPEALALKLAALVSPEN</sequence>
<dbReference type="PANTHER" id="PTHR13420">
    <property type="entry name" value="UPF0235 PROTEIN C15ORF40"/>
    <property type="match status" value="1"/>
</dbReference>